<evidence type="ECO:0000313" key="7">
    <source>
        <dbReference type="EMBL" id="QEX20339.1"/>
    </source>
</evidence>
<keyword evidence="5" id="KW-0472">Membrane</keyword>
<dbReference type="KEGG" id="hadh:FRZ61_02560"/>
<keyword evidence="2" id="KW-0238">DNA-binding</keyword>
<accession>A0A5J6MSP2</accession>
<name>A0A5J6MSP2_9PROT</name>
<dbReference type="SUPFAM" id="SSF46785">
    <property type="entry name" value="Winged helix' DNA-binding domain"/>
    <property type="match status" value="1"/>
</dbReference>
<feature type="transmembrane region" description="Helical" evidence="5">
    <location>
        <begin position="14"/>
        <end position="32"/>
    </location>
</feature>
<evidence type="ECO:0000256" key="1">
    <source>
        <dbReference type="ARBA" id="ARBA00023015"/>
    </source>
</evidence>
<dbReference type="Pfam" id="PF01638">
    <property type="entry name" value="HxlR"/>
    <property type="match status" value="1"/>
</dbReference>
<dbReference type="InterPro" id="IPR002577">
    <property type="entry name" value="HTH_HxlR"/>
</dbReference>
<gene>
    <name evidence="7" type="ORF">FRZ61_02560</name>
</gene>
<dbReference type="PROSITE" id="PS51118">
    <property type="entry name" value="HTH_HXLR"/>
    <property type="match status" value="1"/>
</dbReference>
<dbReference type="GO" id="GO:0003677">
    <property type="term" value="F:DNA binding"/>
    <property type="evidence" value="ECO:0007669"/>
    <property type="project" value="UniProtKB-KW"/>
</dbReference>
<keyword evidence="3" id="KW-0804">Transcription</keyword>
<keyword evidence="5" id="KW-1133">Transmembrane helix</keyword>
<dbReference type="AlphaFoldDB" id="A0A5J6MSP2"/>
<evidence type="ECO:0000259" key="6">
    <source>
        <dbReference type="PROSITE" id="PS51118"/>
    </source>
</evidence>
<keyword evidence="1" id="KW-0805">Transcription regulation</keyword>
<feature type="region of interest" description="Disordered" evidence="4">
    <location>
        <begin position="109"/>
        <end position="140"/>
    </location>
</feature>
<evidence type="ECO:0000256" key="4">
    <source>
        <dbReference type="SAM" id="MobiDB-lite"/>
    </source>
</evidence>
<dbReference type="InterPro" id="IPR036388">
    <property type="entry name" value="WH-like_DNA-bd_sf"/>
</dbReference>
<organism evidence="7 8">
    <name type="scientific">Hypericibacter adhaerens</name>
    <dbReference type="NCBI Taxonomy" id="2602016"/>
    <lineage>
        <taxon>Bacteria</taxon>
        <taxon>Pseudomonadati</taxon>
        <taxon>Pseudomonadota</taxon>
        <taxon>Alphaproteobacteria</taxon>
        <taxon>Rhodospirillales</taxon>
        <taxon>Dongiaceae</taxon>
        <taxon>Hypericibacter</taxon>
    </lineage>
</organism>
<dbReference type="Gene3D" id="1.10.10.10">
    <property type="entry name" value="Winged helix-like DNA-binding domain superfamily/Winged helix DNA-binding domain"/>
    <property type="match status" value="1"/>
</dbReference>
<feature type="compositionally biased region" description="Low complexity" evidence="4">
    <location>
        <begin position="119"/>
        <end position="140"/>
    </location>
</feature>
<dbReference type="RefSeq" id="WP_225309047.1">
    <property type="nucleotide sequence ID" value="NZ_CP042582.1"/>
</dbReference>
<dbReference type="Proteomes" id="UP000325797">
    <property type="component" value="Chromosome"/>
</dbReference>
<dbReference type="EMBL" id="CP042582">
    <property type="protein sequence ID" value="QEX20339.1"/>
    <property type="molecule type" value="Genomic_DNA"/>
</dbReference>
<proteinExistence type="predicted"/>
<dbReference type="PANTHER" id="PTHR33204">
    <property type="entry name" value="TRANSCRIPTIONAL REGULATOR, MARR FAMILY"/>
    <property type="match status" value="1"/>
</dbReference>
<evidence type="ECO:0000256" key="3">
    <source>
        <dbReference type="ARBA" id="ARBA00023163"/>
    </source>
</evidence>
<sequence length="140" mass="15604">MTRTTAVPECPMDWVLRILMGPWTTYILWVLLRSGPSRFGEVKRQVPGISAKVLTERLRMLESTGIVDRRYEATIPPRVTYSLTQRGEELRLVLSQLNDLARRWRVADGKPVPDKSLDAPLAAAASAAKAPAPMHAEPAE</sequence>
<protein>
    <recommendedName>
        <fullName evidence="6">HTH hxlR-type domain-containing protein</fullName>
    </recommendedName>
</protein>
<evidence type="ECO:0000256" key="5">
    <source>
        <dbReference type="SAM" id="Phobius"/>
    </source>
</evidence>
<dbReference type="InterPro" id="IPR036390">
    <property type="entry name" value="WH_DNA-bd_sf"/>
</dbReference>
<evidence type="ECO:0000313" key="8">
    <source>
        <dbReference type="Proteomes" id="UP000325797"/>
    </source>
</evidence>
<keyword evidence="8" id="KW-1185">Reference proteome</keyword>
<evidence type="ECO:0000256" key="2">
    <source>
        <dbReference type="ARBA" id="ARBA00023125"/>
    </source>
</evidence>
<feature type="domain" description="HTH hxlR-type" evidence="6">
    <location>
        <begin position="10"/>
        <end position="109"/>
    </location>
</feature>
<reference evidence="7 8" key="1">
    <citation type="submission" date="2019-08" db="EMBL/GenBank/DDBJ databases">
        <title>Hyperibacter terrae gen. nov., sp. nov. and Hyperibacter viscosus sp. nov., two new members in the family Rhodospirillaceae isolated from the rhizosphere of Hypericum perforatum.</title>
        <authorList>
            <person name="Noviana Z."/>
        </authorList>
    </citation>
    <scope>NUCLEOTIDE SEQUENCE [LARGE SCALE GENOMIC DNA]</scope>
    <source>
        <strain evidence="7 8">R5959</strain>
    </source>
</reference>
<dbReference type="PANTHER" id="PTHR33204:SF37">
    <property type="entry name" value="HTH-TYPE TRANSCRIPTIONAL REGULATOR YODB"/>
    <property type="match status" value="1"/>
</dbReference>
<keyword evidence="5" id="KW-0812">Transmembrane</keyword>